<evidence type="ECO:0000313" key="2">
    <source>
        <dbReference type="Proteomes" id="UP001355653"/>
    </source>
</evidence>
<organism evidence="1 2">
    <name type="scientific">Paenibacillus chondroitinus</name>
    <dbReference type="NCBI Taxonomy" id="59842"/>
    <lineage>
        <taxon>Bacteria</taxon>
        <taxon>Bacillati</taxon>
        <taxon>Bacillota</taxon>
        <taxon>Bacilli</taxon>
        <taxon>Bacillales</taxon>
        <taxon>Paenibacillaceae</taxon>
        <taxon>Paenibacillus</taxon>
    </lineage>
</organism>
<gene>
    <name evidence="1" type="ORF">P5G65_23370</name>
</gene>
<dbReference type="Proteomes" id="UP001355653">
    <property type="component" value="Unassembled WGS sequence"/>
</dbReference>
<keyword evidence="2" id="KW-1185">Reference proteome</keyword>
<accession>A0ABU6DJ51</accession>
<protein>
    <recommendedName>
        <fullName evidence="3">Type II restriction enzyme</fullName>
    </recommendedName>
</protein>
<sequence length="421" mass="48336">MTNSLIENIIHEYKNDQESVYQTWFLNNEDRLKAFRTIKSGINDVIRSIECRSFGNDFKGSPLEIVITAISEQKQVFEGASHAFFWKPKLRIPDIYENETNQLAFGRFLKSCTQASTEKQIIEEIAKLDKVQIKGLGPAVANILYFLHPTLFPPFNTAIVNGFNFLFNRKIKLGSWTQYLEMRESILEFNEKHRSFFSKDFGAIAGLLFEVGSGRIIIPENAEHVMKLDLRSKSDKSRKKRHKEVIEDLEAANEHSEMQYHLARLGTSLGYKVWIAQNDHKREWNNKKLGEFSLPSLVLKDIPKPVLDTVALIDVIWLDHNQEIVSAFEVEKSTSIYSGILRLQDLSLSLQANSNRFYLVAPDKREKEIKAQLLRPSFCQTGSISLSYMLFSDLRCDCDAMCKFGHNSSVLDKIAKTVVHM</sequence>
<name>A0ABU6DJ51_9BACL</name>
<reference evidence="1 2" key="1">
    <citation type="submission" date="2023-03" db="EMBL/GenBank/DDBJ databases">
        <title>Bacillus Genome Sequencing.</title>
        <authorList>
            <person name="Dunlap C."/>
        </authorList>
    </citation>
    <scope>NUCLEOTIDE SEQUENCE [LARGE SCALE GENOMIC DNA]</scope>
    <source>
        <strain evidence="1 2">NRS-1351</strain>
    </source>
</reference>
<dbReference type="RefSeq" id="WP_127455226.1">
    <property type="nucleotide sequence ID" value="NZ_JAROBY010000041.1"/>
</dbReference>
<dbReference type="EMBL" id="JAROBY010000041">
    <property type="protein sequence ID" value="MEB4796847.1"/>
    <property type="molecule type" value="Genomic_DNA"/>
</dbReference>
<comment type="caution">
    <text evidence="1">The sequence shown here is derived from an EMBL/GenBank/DDBJ whole genome shotgun (WGS) entry which is preliminary data.</text>
</comment>
<evidence type="ECO:0000313" key="1">
    <source>
        <dbReference type="EMBL" id="MEB4796847.1"/>
    </source>
</evidence>
<proteinExistence type="predicted"/>
<evidence type="ECO:0008006" key="3">
    <source>
        <dbReference type="Google" id="ProtNLM"/>
    </source>
</evidence>